<comment type="catalytic activity">
    <reaction evidence="12 13">
        <text>(S)-2,3,4,5-tetrahydrodipicolinate + NAD(+) + H2O = (2S,4S)-4-hydroxy-2,3,4,5-tetrahydrodipicolinate + NADH + H(+)</text>
        <dbReference type="Rhea" id="RHEA:35323"/>
        <dbReference type="ChEBI" id="CHEBI:15377"/>
        <dbReference type="ChEBI" id="CHEBI:15378"/>
        <dbReference type="ChEBI" id="CHEBI:16845"/>
        <dbReference type="ChEBI" id="CHEBI:57540"/>
        <dbReference type="ChEBI" id="CHEBI:57945"/>
        <dbReference type="ChEBI" id="CHEBI:67139"/>
        <dbReference type="EC" id="1.17.1.8"/>
    </reaction>
</comment>
<feature type="binding site" evidence="13">
    <location>
        <begin position="75"/>
        <end position="77"/>
    </location>
    <ligand>
        <name>NAD(+)</name>
        <dbReference type="ChEBI" id="CHEBI:57540"/>
    </ligand>
</feature>
<keyword evidence="5 13" id="KW-0220">Diaminopimelate biosynthesis</keyword>
<reference evidence="16" key="1">
    <citation type="journal article" date="2021" name="PeerJ">
        <title>Extensive microbial diversity within the chicken gut microbiome revealed by metagenomics and culture.</title>
        <authorList>
            <person name="Gilroy R."/>
            <person name="Ravi A."/>
            <person name="Getino M."/>
            <person name="Pursley I."/>
            <person name="Horton D.L."/>
            <person name="Alikhan N.F."/>
            <person name="Baker D."/>
            <person name="Gharbi K."/>
            <person name="Hall N."/>
            <person name="Watson M."/>
            <person name="Adriaenssens E.M."/>
            <person name="Foster-Nyarko E."/>
            <person name="Jarju S."/>
            <person name="Secka A."/>
            <person name="Antonio M."/>
            <person name="Oren A."/>
            <person name="Chaudhuri R.R."/>
            <person name="La Ragione R."/>
            <person name="Hildebrand F."/>
            <person name="Pallen M.J."/>
        </authorList>
    </citation>
    <scope>NUCLEOTIDE SEQUENCE</scope>
    <source>
        <strain evidence="16">5134</strain>
    </source>
</reference>
<comment type="subunit">
    <text evidence="13">Homotetramer.</text>
</comment>
<evidence type="ECO:0000313" key="16">
    <source>
        <dbReference type="EMBL" id="HIY68164.1"/>
    </source>
</evidence>
<comment type="caution">
    <text evidence="13">Lacks conserved residue(s) required for the propagation of feature annotation.</text>
</comment>
<dbReference type="EC" id="1.17.1.8" evidence="10 13"/>
<dbReference type="GO" id="GO:0051287">
    <property type="term" value="F:NAD binding"/>
    <property type="evidence" value="ECO:0007669"/>
    <property type="project" value="UniProtKB-UniRule"/>
</dbReference>
<evidence type="ECO:0000256" key="3">
    <source>
        <dbReference type="ARBA" id="ARBA00022605"/>
    </source>
</evidence>
<evidence type="ECO:0000256" key="2">
    <source>
        <dbReference type="ARBA" id="ARBA00022490"/>
    </source>
</evidence>
<evidence type="ECO:0000256" key="1">
    <source>
        <dbReference type="ARBA" id="ARBA00006642"/>
    </source>
</evidence>
<organism evidence="16 17">
    <name type="scientific">Candidatus Alistipes intestinigallinarum</name>
    <dbReference type="NCBI Taxonomy" id="2838440"/>
    <lineage>
        <taxon>Bacteria</taxon>
        <taxon>Pseudomonadati</taxon>
        <taxon>Bacteroidota</taxon>
        <taxon>Bacteroidia</taxon>
        <taxon>Bacteroidales</taxon>
        <taxon>Rikenellaceae</taxon>
        <taxon>Alistipes</taxon>
    </lineage>
</organism>
<keyword evidence="6 13" id="KW-0560">Oxidoreductase</keyword>
<dbReference type="GO" id="GO:0009089">
    <property type="term" value="P:lysine biosynthetic process via diaminopimelate"/>
    <property type="evidence" value="ECO:0007669"/>
    <property type="project" value="UniProtKB-UniRule"/>
</dbReference>
<dbReference type="CDD" id="cd02274">
    <property type="entry name" value="DHDPR_N"/>
    <property type="match status" value="1"/>
</dbReference>
<dbReference type="NCBIfam" id="TIGR00036">
    <property type="entry name" value="dapB"/>
    <property type="match status" value="1"/>
</dbReference>
<dbReference type="Pfam" id="PF01113">
    <property type="entry name" value="DapB_N"/>
    <property type="match status" value="1"/>
</dbReference>
<accession>A0A9D2CBR0</accession>
<evidence type="ECO:0000256" key="12">
    <source>
        <dbReference type="ARBA" id="ARBA00049396"/>
    </source>
</evidence>
<keyword evidence="7 13" id="KW-0520">NAD</keyword>
<dbReference type="AlphaFoldDB" id="A0A9D2CBR0"/>
<comment type="pathway">
    <text evidence="9 13">Amino-acid biosynthesis; L-lysine biosynthesis via DAP pathway; (S)-tetrahydrodipicolinate from L-aspartate: step 4/4.</text>
</comment>
<dbReference type="EMBL" id="DXDA01000018">
    <property type="protein sequence ID" value="HIY68164.1"/>
    <property type="molecule type" value="Genomic_DNA"/>
</dbReference>
<comment type="function">
    <text evidence="13">Catalyzes the conversion of 4-hydroxy-tetrahydrodipicolinate (HTPA) to tetrahydrodipicolinate.</text>
</comment>
<reference evidence="16" key="2">
    <citation type="submission" date="2021-04" db="EMBL/GenBank/DDBJ databases">
        <authorList>
            <person name="Gilroy R."/>
        </authorList>
    </citation>
    <scope>NUCLEOTIDE SEQUENCE</scope>
    <source>
        <strain evidence="16">5134</strain>
    </source>
</reference>
<evidence type="ECO:0000259" key="14">
    <source>
        <dbReference type="Pfam" id="PF01113"/>
    </source>
</evidence>
<dbReference type="GO" id="GO:0016726">
    <property type="term" value="F:oxidoreductase activity, acting on CH or CH2 groups, NAD or NADP as acceptor"/>
    <property type="evidence" value="ECO:0007669"/>
    <property type="project" value="UniProtKB-UniRule"/>
</dbReference>
<dbReference type="SUPFAM" id="SSF51735">
    <property type="entry name" value="NAD(P)-binding Rossmann-fold domains"/>
    <property type="match status" value="1"/>
</dbReference>
<keyword evidence="8 13" id="KW-0457">Lysine biosynthesis</keyword>
<feature type="binding site" evidence="13">
    <location>
        <position position="137"/>
    </location>
    <ligand>
        <name>(S)-2,3,4,5-tetrahydrodipicolinate</name>
        <dbReference type="ChEBI" id="CHEBI:16845"/>
    </ligand>
</feature>
<evidence type="ECO:0000259" key="15">
    <source>
        <dbReference type="Pfam" id="PF05173"/>
    </source>
</evidence>
<comment type="caution">
    <text evidence="16">The sequence shown here is derived from an EMBL/GenBank/DDBJ whole genome shotgun (WGS) entry which is preliminary data.</text>
</comment>
<dbReference type="Gene3D" id="3.40.50.720">
    <property type="entry name" value="NAD(P)-binding Rossmann-like Domain"/>
    <property type="match status" value="1"/>
</dbReference>
<dbReference type="InterPro" id="IPR022663">
    <property type="entry name" value="DapB_C"/>
</dbReference>
<dbReference type="GO" id="GO:0005829">
    <property type="term" value="C:cytosol"/>
    <property type="evidence" value="ECO:0007669"/>
    <property type="project" value="TreeGrafter"/>
</dbReference>
<dbReference type="GO" id="GO:0019877">
    <property type="term" value="P:diaminopimelate biosynthetic process"/>
    <property type="evidence" value="ECO:0007669"/>
    <property type="project" value="UniProtKB-UniRule"/>
</dbReference>
<evidence type="ECO:0000256" key="4">
    <source>
        <dbReference type="ARBA" id="ARBA00022857"/>
    </source>
</evidence>
<dbReference type="GO" id="GO:0050661">
    <property type="term" value="F:NADP binding"/>
    <property type="evidence" value="ECO:0007669"/>
    <property type="project" value="UniProtKB-UniRule"/>
</dbReference>
<evidence type="ECO:0000256" key="13">
    <source>
        <dbReference type="HAMAP-Rule" id="MF_00102"/>
    </source>
</evidence>
<dbReference type="Gene3D" id="3.30.360.10">
    <property type="entry name" value="Dihydrodipicolinate Reductase, domain 2"/>
    <property type="match status" value="1"/>
</dbReference>
<comment type="similarity">
    <text evidence="1 13">Belongs to the DapB family.</text>
</comment>
<evidence type="ECO:0000256" key="9">
    <source>
        <dbReference type="ARBA" id="ARBA00037922"/>
    </source>
</evidence>
<evidence type="ECO:0000256" key="8">
    <source>
        <dbReference type="ARBA" id="ARBA00023154"/>
    </source>
</evidence>
<keyword evidence="3 13" id="KW-0028">Amino-acid biosynthesis</keyword>
<gene>
    <name evidence="13 16" type="primary">dapB</name>
    <name evidence="16" type="ORF">H9828_01960</name>
</gene>
<dbReference type="InterPro" id="IPR000846">
    <property type="entry name" value="DapB_N"/>
</dbReference>
<dbReference type="InterPro" id="IPR023940">
    <property type="entry name" value="DHDPR_bac"/>
</dbReference>
<feature type="active site" description="Proton donor/acceptor" evidence="13">
    <location>
        <position position="136"/>
    </location>
</feature>
<evidence type="ECO:0000256" key="5">
    <source>
        <dbReference type="ARBA" id="ARBA00022915"/>
    </source>
</evidence>
<evidence type="ECO:0000256" key="10">
    <source>
        <dbReference type="ARBA" id="ARBA00038983"/>
    </source>
</evidence>
<dbReference type="GO" id="GO:0008839">
    <property type="term" value="F:4-hydroxy-tetrahydrodipicolinate reductase"/>
    <property type="evidence" value="ECO:0007669"/>
    <property type="project" value="UniProtKB-UniRule"/>
</dbReference>
<comment type="subcellular location">
    <subcellularLocation>
        <location evidence="13">Cytoplasm</location>
    </subcellularLocation>
</comment>
<dbReference type="InterPro" id="IPR036291">
    <property type="entry name" value="NAD(P)-bd_dom_sf"/>
</dbReference>
<feature type="binding site" evidence="13">
    <location>
        <position position="36"/>
    </location>
    <ligand>
        <name>NADP(+)</name>
        <dbReference type="ChEBI" id="CHEBI:58349"/>
    </ligand>
</feature>
<feature type="active site" description="Proton donor" evidence="13">
    <location>
        <position position="140"/>
    </location>
</feature>
<comment type="catalytic activity">
    <reaction evidence="11 13">
        <text>(S)-2,3,4,5-tetrahydrodipicolinate + NADP(+) + H2O = (2S,4S)-4-hydroxy-2,3,4,5-tetrahydrodipicolinate + NADPH + H(+)</text>
        <dbReference type="Rhea" id="RHEA:35331"/>
        <dbReference type="ChEBI" id="CHEBI:15377"/>
        <dbReference type="ChEBI" id="CHEBI:15378"/>
        <dbReference type="ChEBI" id="CHEBI:16845"/>
        <dbReference type="ChEBI" id="CHEBI:57783"/>
        <dbReference type="ChEBI" id="CHEBI:58349"/>
        <dbReference type="ChEBI" id="CHEBI:67139"/>
        <dbReference type="EC" id="1.17.1.8"/>
    </reaction>
</comment>
<comment type="caution">
    <text evidence="13">Was originally thought to be a dihydrodipicolinate reductase (DHDPR), catalyzing the conversion of dihydrodipicolinate to tetrahydrodipicolinate. However, it was shown in E.coli that the substrate of the enzymatic reaction is not dihydrodipicolinate (DHDP) but in fact (2S,4S)-4-hydroxy-2,3,4,5-tetrahydrodipicolinic acid (HTPA), the product released by the DapA-catalyzed reaction.</text>
</comment>
<feature type="domain" description="Dihydrodipicolinate reductase C-terminal" evidence="15">
    <location>
        <begin position="106"/>
        <end position="251"/>
    </location>
</feature>
<evidence type="ECO:0000313" key="17">
    <source>
        <dbReference type="Proteomes" id="UP000886844"/>
    </source>
</evidence>
<dbReference type="SUPFAM" id="SSF55347">
    <property type="entry name" value="Glyceraldehyde-3-phosphate dehydrogenase-like, C-terminal domain"/>
    <property type="match status" value="1"/>
</dbReference>
<feature type="domain" description="Dihydrodipicolinate reductase N-terminal" evidence="14">
    <location>
        <begin position="1"/>
        <end position="103"/>
    </location>
</feature>
<evidence type="ECO:0000256" key="7">
    <source>
        <dbReference type="ARBA" id="ARBA00023027"/>
    </source>
</evidence>
<dbReference type="PIRSF" id="PIRSF000161">
    <property type="entry name" value="DHPR"/>
    <property type="match status" value="1"/>
</dbReference>
<proteinExistence type="inferred from homology"/>
<name>A0A9D2CBR0_9BACT</name>
<dbReference type="PANTHER" id="PTHR20836:SF0">
    <property type="entry name" value="4-HYDROXY-TETRAHYDRODIPICOLINATE REDUCTASE 1, CHLOROPLASTIC-RELATED"/>
    <property type="match status" value="1"/>
</dbReference>
<protein>
    <recommendedName>
        <fullName evidence="10 13">4-hydroxy-tetrahydrodipicolinate reductase</fullName>
        <shortName evidence="13">HTPA reductase</shortName>
        <ecNumber evidence="10 13">1.17.1.8</ecNumber>
    </recommendedName>
</protein>
<dbReference type="HAMAP" id="MF_00102">
    <property type="entry name" value="DapB"/>
    <property type="match status" value="1"/>
</dbReference>
<keyword evidence="4 13" id="KW-0521">NADP</keyword>
<dbReference type="PANTHER" id="PTHR20836">
    <property type="entry name" value="DIHYDRODIPICOLINATE REDUCTASE"/>
    <property type="match status" value="1"/>
</dbReference>
<sequence length="252" mass="27614">MKAAIIGYGKMGREIEKILAERGHETALVIDLDNARDLDAEHLKGINVAIEFTTPATAYDNIRTCLECGVAVVSGTTGWTDRLAELQELCRQRGGALFYASNYCLGVNLLFRLNRQLAALVGRLGGGYDVRIEEVHHTQKKDAPSGTAITLAEGILENLPGKTGWVNFAPGIEHAANRVERSEDTPADRIEIRSVREGMVPGIHTVTYESEDDILELRHEIKNRRTLAQGAVVAAEFLCGKQGVYGMDDLLK</sequence>
<evidence type="ECO:0000256" key="11">
    <source>
        <dbReference type="ARBA" id="ARBA00049080"/>
    </source>
</evidence>
<feature type="binding site" evidence="13">
    <location>
        <begin position="100"/>
        <end position="103"/>
    </location>
    <ligand>
        <name>NAD(+)</name>
        <dbReference type="ChEBI" id="CHEBI:57540"/>
    </ligand>
</feature>
<dbReference type="InterPro" id="IPR022664">
    <property type="entry name" value="DapB_N_CS"/>
</dbReference>
<keyword evidence="2 13" id="KW-0963">Cytoplasm</keyword>
<dbReference type="Proteomes" id="UP000886844">
    <property type="component" value="Unassembled WGS sequence"/>
</dbReference>
<dbReference type="PROSITE" id="PS01298">
    <property type="entry name" value="DAPB"/>
    <property type="match status" value="1"/>
</dbReference>
<feature type="binding site" evidence="13">
    <location>
        <begin position="146"/>
        <end position="147"/>
    </location>
    <ligand>
        <name>(S)-2,3,4,5-tetrahydrodipicolinate</name>
        <dbReference type="ChEBI" id="CHEBI:16845"/>
    </ligand>
</feature>
<dbReference type="Pfam" id="PF05173">
    <property type="entry name" value="DapB_C"/>
    <property type="match status" value="1"/>
</dbReference>
<evidence type="ECO:0000256" key="6">
    <source>
        <dbReference type="ARBA" id="ARBA00023002"/>
    </source>
</evidence>